<dbReference type="AlphaFoldDB" id="A0A2G4RCM8"/>
<keyword evidence="2" id="KW-1185">Reference proteome</keyword>
<protein>
    <submittedName>
        <fullName evidence="1">Transcriptional regulator</fullName>
    </submittedName>
</protein>
<evidence type="ECO:0000313" key="1">
    <source>
        <dbReference type="EMBL" id="PHY94312.1"/>
    </source>
</evidence>
<dbReference type="InterPro" id="IPR036286">
    <property type="entry name" value="LexA/Signal_pep-like_sf"/>
</dbReference>
<reference evidence="1 2" key="1">
    <citation type="submission" date="2017-10" db="EMBL/GenBank/DDBJ databases">
        <title>Genomic analysis of the genus Acetobacter.</title>
        <authorList>
            <person name="Kim K.H."/>
            <person name="Chun B.H."/>
            <person name="Son A.R."/>
            <person name="Jeon C.O."/>
        </authorList>
    </citation>
    <scope>NUCLEOTIDE SEQUENCE [LARGE SCALE GENOMIC DNA]</scope>
    <source>
        <strain evidence="1 2">LHT 2458</strain>
    </source>
</reference>
<gene>
    <name evidence="1" type="ORF">CSR02_06580</name>
</gene>
<organism evidence="1 2">
    <name type="scientific">Acetobacter pomorum</name>
    <dbReference type="NCBI Taxonomy" id="65959"/>
    <lineage>
        <taxon>Bacteria</taxon>
        <taxon>Pseudomonadati</taxon>
        <taxon>Pseudomonadota</taxon>
        <taxon>Alphaproteobacteria</taxon>
        <taxon>Acetobacterales</taxon>
        <taxon>Acetobacteraceae</taxon>
        <taxon>Acetobacter</taxon>
    </lineage>
</organism>
<accession>A0A2G4RCM8</accession>
<dbReference type="EMBL" id="PEBQ01000093">
    <property type="protein sequence ID" value="PHY94312.1"/>
    <property type="molecule type" value="Genomic_DNA"/>
</dbReference>
<proteinExistence type="predicted"/>
<dbReference type="OrthoDB" id="9792157at2"/>
<evidence type="ECO:0000313" key="2">
    <source>
        <dbReference type="Proteomes" id="UP000228751"/>
    </source>
</evidence>
<sequence>MIPAERIWHALDTLAQERGMTPSGLARAAGLDATTFNPSRRQTANGVWRWPALPSLLRALDVLRVSLAQFEAKAWGYTPPDTAAESHTPRFMRCLPLSWLQQEGVLDSAGLPAGGLWEQEETFFTLSSPSAYMLRVDTESMEPTLRLGCSLVVQPALCPRGADRVVLIRSSHPPVVGILQEKPVPAIQPFGRSALEPVPAPEAGIWLHRIVLISG</sequence>
<comment type="caution">
    <text evidence="1">The sequence shown here is derived from an EMBL/GenBank/DDBJ whole genome shotgun (WGS) entry which is preliminary data.</text>
</comment>
<name>A0A2G4RCM8_9PROT</name>
<dbReference type="SUPFAM" id="SSF51306">
    <property type="entry name" value="LexA/Signal peptidase"/>
    <property type="match status" value="1"/>
</dbReference>
<dbReference type="RefSeq" id="WP_099540998.1">
    <property type="nucleotide sequence ID" value="NZ_PEBQ01000093.1"/>
</dbReference>
<dbReference type="Proteomes" id="UP000228751">
    <property type="component" value="Unassembled WGS sequence"/>
</dbReference>